<organism evidence="3 4">
    <name type="scientific">Plesiocystis pacifica SIR-1</name>
    <dbReference type="NCBI Taxonomy" id="391625"/>
    <lineage>
        <taxon>Bacteria</taxon>
        <taxon>Pseudomonadati</taxon>
        <taxon>Myxococcota</taxon>
        <taxon>Polyangia</taxon>
        <taxon>Nannocystales</taxon>
        <taxon>Nannocystaceae</taxon>
        <taxon>Plesiocystis</taxon>
    </lineage>
</organism>
<dbReference type="SUPFAM" id="SSF51905">
    <property type="entry name" value="FAD/NAD(P)-binding domain"/>
    <property type="match status" value="1"/>
</dbReference>
<evidence type="ECO:0000256" key="1">
    <source>
        <dbReference type="SAM" id="MobiDB-lite"/>
    </source>
</evidence>
<proteinExistence type="predicted"/>
<dbReference type="GO" id="GO:0008767">
    <property type="term" value="F:UDP-galactopyranose mutase activity"/>
    <property type="evidence" value="ECO:0007669"/>
    <property type="project" value="TreeGrafter"/>
</dbReference>
<dbReference type="GO" id="GO:0016491">
    <property type="term" value="F:oxidoreductase activity"/>
    <property type="evidence" value="ECO:0007669"/>
    <property type="project" value="InterPro"/>
</dbReference>
<reference evidence="3 4" key="1">
    <citation type="submission" date="2007-06" db="EMBL/GenBank/DDBJ databases">
        <authorList>
            <person name="Shimkets L."/>
            <person name="Ferriera S."/>
            <person name="Johnson J."/>
            <person name="Kravitz S."/>
            <person name="Beeson K."/>
            <person name="Sutton G."/>
            <person name="Rogers Y.-H."/>
            <person name="Friedman R."/>
            <person name="Frazier M."/>
            <person name="Venter J.C."/>
        </authorList>
    </citation>
    <scope>NUCLEOTIDE SEQUENCE [LARGE SCALE GENOMIC DNA]</scope>
    <source>
        <strain evidence="3 4">SIR-1</strain>
    </source>
</reference>
<dbReference type="AlphaFoldDB" id="A6G2Z8"/>
<accession>A6G2Z8</accession>
<evidence type="ECO:0000313" key="3">
    <source>
        <dbReference type="EMBL" id="EDM79848.1"/>
    </source>
</evidence>
<protein>
    <recommendedName>
        <fullName evidence="2">Amine oxidase domain-containing protein</fullName>
    </recommendedName>
</protein>
<dbReference type="GO" id="GO:0050660">
    <property type="term" value="F:flavin adenine dinucleotide binding"/>
    <property type="evidence" value="ECO:0007669"/>
    <property type="project" value="TreeGrafter"/>
</dbReference>
<dbReference type="PANTHER" id="PTHR21197">
    <property type="entry name" value="UDP-GALACTOPYRANOSE MUTASE"/>
    <property type="match status" value="1"/>
</dbReference>
<dbReference type="EMBL" id="ABCS01000016">
    <property type="protein sequence ID" value="EDM79848.1"/>
    <property type="molecule type" value="Genomic_DNA"/>
</dbReference>
<keyword evidence="4" id="KW-1185">Reference proteome</keyword>
<dbReference type="GO" id="GO:0005829">
    <property type="term" value="C:cytosol"/>
    <property type="evidence" value="ECO:0007669"/>
    <property type="project" value="TreeGrafter"/>
</dbReference>
<dbReference type="InterPro" id="IPR036188">
    <property type="entry name" value="FAD/NAD-bd_sf"/>
</dbReference>
<sequence length="449" mass="49691">MLVEREAEVGGHARSRREQGHTFDVTGHWLHLRDPRMQRLLASLFPGSSGEGVAAGWVEVERKTKIHAHGVELEYPFQANIHGLPLEIVQECLLGLVEAREARARGEAWAVDPRNFEDYARARFGEGIARHFFVPYNRKLWGMHPNGLAPEWVRRFVPEPDPAQIIAGAIGLRQTGLGYNARFMYPKAGGIDALPKALARAIEARCAASPSEHALRTATAVEEVDPAGRRVKLEGAADWTPYSRLISTIPLPELVARVDPKQVPAPVREAAAALRWVRWRYLDVATTRPIPADWHWAYVPEERFPFFRVGVFSNAVESMAPPECGSLYVELQDRVGEPDLPAIAQALVEVRALESTDDLRFCRVRDVEYAYVVFDDAHAAAVATIMAWLDAVGVRSCGRYGAWIYNSMEDSMLSGLAAAQWASGQLDAAAHTEAVARREAKPAPQAANS</sequence>
<dbReference type="Pfam" id="PF01593">
    <property type="entry name" value="Amino_oxidase"/>
    <property type="match status" value="1"/>
</dbReference>
<dbReference type="eggNOG" id="COG1232">
    <property type="taxonomic scope" value="Bacteria"/>
</dbReference>
<dbReference type="PANTHER" id="PTHR21197:SF0">
    <property type="entry name" value="UDP-GALACTOPYRANOSE MUTASE"/>
    <property type="match status" value="1"/>
</dbReference>
<evidence type="ECO:0000313" key="4">
    <source>
        <dbReference type="Proteomes" id="UP000005801"/>
    </source>
</evidence>
<dbReference type="Proteomes" id="UP000005801">
    <property type="component" value="Unassembled WGS sequence"/>
</dbReference>
<evidence type="ECO:0000259" key="2">
    <source>
        <dbReference type="Pfam" id="PF01593"/>
    </source>
</evidence>
<dbReference type="Gene3D" id="3.50.50.60">
    <property type="entry name" value="FAD/NAD(P)-binding domain"/>
    <property type="match status" value="1"/>
</dbReference>
<feature type="domain" description="Amine oxidase" evidence="2">
    <location>
        <begin position="2"/>
        <end position="276"/>
    </location>
</feature>
<gene>
    <name evidence="3" type="ORF">PPSIR1_32153</name>
</gene>
<dbReference type="STRING" id="391625.PPSIR1_32153"/>
<feature type="region of interest" description="Disordered" evidence="1">
    <location>
        <begin position="1"/>
        <end position="20"/>
    </location>
</feature>
<name>A6G2Z8_9BACT</name>
<dbReference type="InterPro" id="IPR002937">
    <property type="entry name" value="Amino_oxidase"/>
</dbReference>
<comment type="caution">
    <text evidence="3">The sequence shown here is derived from an EMBL/GenBank/DDBJ whole genome shotgun (WGS) entry which is preliminary data.</text>
</comment>